<evidence type="ECO:0000313" key="3">
    <source>
        <dbReference type="Proteomes" id="UP001224392"/>
    </source>
</evidence>
<gene>
    <name evidence="2" type="ORF">MNKW57_27980</name>
</gene>
<dbReference type="RefSeq" id="WP_285765086.1">
    <property type="nucleotide sequence ID" value="NZ_BSYJ01000006.1"/>
</dbReference>
<dbReference type="EMBL" id="BSYJ01000006">
    <property type="protein sequence ID" value="GMG88477.1"/>
    <property type="molecule type" value="Genomic_DNA"/>
</dbReference>
<comment type="caution">
    <text evidence="2">The sequence shown here is derived from an EMBL/GenBank/DDBJ whole genome shotgun (WGS) entry which is preliminary data.</text>
</comment>
<keyword evidence="1" id="KW-0812">Transmembrane</keyword>
<feature type="transmembrane region" description="Helical" evidence="1">
    <location>
        <begin position="6"/>
        <end position="22"/>
    </location>
</feature>
<keyword evidence="1" id="KW-1133">Transmembrane helix</keyword>
<keyword evidence="1" id="KW-0472">Membrane</keyword>
<evidence type="ECO:0000256" key="1">
    <source>
        <dbReference type="SAM" id="Phobius"/>
    </source>
</evidence>
<protein>
    <submittedName>
        <fullName evidence="2">Uncharacterized protein</fullName>
    </submittedName>
</protein>
<feature type="transmembrane region" description="Helical" evidence="1">
    <location>
        <begin position="31"/>
        <end position="51"/>
    </location>
</feature>
<accession>A0ABQ6M2I1</accession>
<keyword evidence="3" id="KW-1185">Reference proteome</keyword>
<feature type="transmembrane region" description="Helical" evidence="1">
    <location>
        <begin position="90"/>
        <end position="111"/>
    </location>
</feature>
<evidence type="ECO:0000313" key="2">
    <source>
        <dbReference type="EMBL" id="GMG88477.1"/>
    </source>
</evidence>
<sequence length="207" mass="22336">MSAVLPLSLLTYWAALTVMLRFRKYDYNKRLAASVGLLLFLLIPFNGIPAYQYVRGYVGDLSISTSILICSAALFRLSGIRLISASNCKLTLAAFSIAAIAFYPAALGAGLFDPYTLGYASLGMPAVLGMIALAAWLAGAWPLMWCIVGSVAAFHFGILESSNLWDYLMDPLLCGYALTHTIRHLIRLARGKLASDTRSDTQAGSAI</sequence>
<reference evidence="2 3" key="1">
    <citation type="submission" date="2023-04" db="EMBL/GenBank/DDBJ databases">
        <title>Marinobulbifer ophiurae gen. nov., sp. Nov., isolate from tissue of brittle star Ophioplocus japonicus.</title>
        <authorList>
            <person name="Kawano K."/>
            <person name="Sawayama S."/>
            <person name="Nakagawa S."/>
        </authorList>
    </citation>
    <scope>NUCLEOTIDE SEQUENCE [LARGE SCALE GENOMIC DNA]</scope>
    <source>
        <strain evidence="2 3">NKW57</strain>
    </source>
</reference>
<dbReference type="Proteomes" id="UP001224392">
    <property type="component" value="Unassembled WGS sequence"/>
</dbReference>
<organism evidence="2 3">
    <name type="scientific">Biformimicrobium ophioploci</name>
    <dbReference type="NCBI Taxonomy" id="3036711"/>
    <lineage>
        <taxon>Bacteria</taxon>
        <taxon>Pseudomonadati</taxon>
        <taxon>Pseudomonadota</taxon>
        <taxon>Gammaproteobacteria</taxon>
        <taxon>Cellvibrionales</taxon>
        <taxon>Microbulbiferaceae</taxon>
        <taxon>Biformimicrobium</taxon>
    </lineage>
</organism>
<name>A0ABQ6M2I1_9GAMM</name>
<proteinExistence type="predicted"/>
<feature type="transmembrane region" description="Helical" evidence="1">
    <location>
        <begin position="57"/>
        <end position="78"/>
    </location>
</feature>